<keyword evidence="9" id="KW-0648">Protein biosynthesis</keyword>
<evidence type="ECO:0000259" key="12">
    <source>
        <dbReference type="PROSITE" id="PS50862"/>
    </source>
</evidence>
<keyword evidence="7 9" id="KW-0030">Aminoacyl-tRNA synthetase</keyword>
<dbReference type="Gene3D" id="3.30.930.10">
    <property type="entry name" value="Bira Bifunctional Protein, Domain 2"/>
    <property type="match status" value="1"/>
</dbReference>
<dbReference type="InterPro" id="IPR002313">
    <property type="entry name" value="Lys-tRNA-ligase_II"/>
</dbReference>
<evidence type="ECO:0000256" key="3">
    <source>
        <dbReference type="ARBA" id="ARBA00022723"/>
    </source>
</evidence>
<feature type="domain" description="TRNA-binding" evidence="13">
    <location>
        <begin position="572"/>
        <end position="677"/>
    </location>
</feature>
<dbReference type="Proteomes" id="UP000283745">
    <property type="component" value="Unassembled WGS sequence"/>
</dbReference>
<dbReference type="CDD" id="cd04322">
    <property type="entry name" value="LysRS_N"/>
    <property type="match status" value="1"/>
</dbReference>
<keyword evidence="6 10" id="KW-0694">RNA-binding</keyword>
<dbReference type="PROSITE" id="PS50886">
    <property type="entry name" value="TRBD"/>
    <property type="match status" value="1"/>
</dbReference>
<keyword evidence="2 9" id="KW-0436">Ligase</keyword>
<dbReference type="GO" id="GO:0006431">
    <property type="term" value="P:methionyl-tRNA aminoacylation"/>
    <property type="evidence" value="ECO:0007669"/>
    <property type="project" value="InterPro"/>
</dbReference>
<evidence type="ECO:0000259" key="13">
    <source>
        <dbReference type="PROSITE" id="PS50886"/>
    </source>
</evidence>
<dbReference type="RefSeq" id="WP_118050688.1">
    <property type="nucleotide sequence ID" value="NZ_CABJFK010000017.1"/>
</dbReference>
<comment type="subunit">
    <text evidence="9">Homodimer.</text>
</comment>
<dbReference type="InterPro" id="IPR004495">
    <property type="entry name" value="Met-tRNA-synth_bsu_C"/>
</dbReference>
<name>A0A414J0T6_9FIRM</name>
<dbReference type="GO" id="GO:0016740">
    <property type="term" value="F:transferase activity"/>
    <property type="evidence" value="ECO:0007669"/>
    <property type="project" value="UniProtKB-ARBA"/>
</dbReference>
<dbReference type="GO" id="GO:0140096">
    <property type="term" value="F:catalytic activity, acting on a protein"/>
    <property type="evidence" value="ECO:0007669"/>
    <property type="project" value="UniProtKB-ARBA"/>
</dbReference>
<comment type="similarity">
    <text evidence="9">Belongs to the class-II aminoacyl-tRNA synthetase family.</text>
</comment>
<dbReference type="SUPFAM" id="SSF50249">
    <property type="entry name" value="Nucleic acid-binding proteins"/>
    <property type="match status" value="2"/>
</dbReference>
<feature type="binding site" evidence="9">
    <location>
        <position position="440"/>
    </location>
    <ligand>
        <name>Mg(2+)</name>
        <dbReference type="ChEBI" id="CHEBI:18420"/>
        <label>1</label>
    </ligand>
</feature>
<keyword evidence="3 9" id="KW-0479">Metal-binding</keyword>
<dbReference type="CDD" id="cd00775">
    <property type="entry name" value="LysRS_core"/>
    <property type="match status" value="1"/>
</dbReference>
<evidence type="ECO:0000256" key="10">
    <source>
        <dbReference type="PROSITE-ProRule" id="PRU00209"/>
    </source>
</evidence>
<reference evidence="14 15" key="1">
    <citation type="submission" date="2018-08" db="EMBL/GenBank/DDBJ databases">
        <title>A genome reference for cultivated species of the human gut microbiota.</title>
        <authorList>
            <person name="Zou Y."/>
            <person name="Xue W."/>
            <person name="Luo G."/>
        </authorList>
    </citation>
    <scope>NUCLEOTIDE SEQUENCE [LARGE SCALE GENOMIC DNA]</scope>
    <source>
        <strain evidence="14 15">AM28-23</strain>
    </source>
</reference>
<dbReference type="GO" id="GO:0004824">
    <property type="term" value="F:lysine-tRNA ligase activity"/>
    <property type="evidence" value="ECO:0007669"/>
    <property type="project" value="UniProtKB-UniRule"/>
</dbReference>
<evidence type="ECO:0000256" key="4">
    <source>
        <dbReference type="ARBA" id="ARBA00022741"/>
    </source>
</evidence>
<dbReference type="PROSITE" id="PS50862">
    <property type="entry name" value="AA_TRNA_LIGASE_II"/>
    <property type="match status" value="1"/>
</dbReference>
<dbReference type="NCBIfam" id="NF001756">
    <property type="entry name" value="PRK00484.1"/>
    <property type="match status" value="1"/>
</dbReference>
<organism evidence="14 15">
    <name type="scientific">Blautia obeum</name>
    <dbReference type="NCBI Taxonomy" id="40520"/>
    <lineage>
        <taxon>Bacteria</taxon>
        <taxon>Bacillati</taxon>
        <taxon>Bacillota</taxon>
        <taxon>Clostridia</taxon>
        <taxon>Lachnospirales</taxon>
        <taxon>Lachnospiraceae</taxon>
        <taxon>Blautia</taxon>
    </lineage>
</organism>
<dbReference type="PANTHER" id="PTHR42918:SF15">
    <property type="entry name" value="LYSINE--TRNA LIGASE, CHLOROPLASTIC_MITOCHONDRIAL"/>
    <property type="match status" value="1"/>
</dbReference>
<evidence type="ECO:0000256" key="11">
    <source>
        <dbReference type="RuleBase" id="RU000336"/>
    </source>
</evidence>
<dbReference type="AlphaFoldDB" id="A0A414J0T6"/>
<dbReference type="NCBIfam" id="TIGR00499">
    <property type="entry name" value="lysS_bact"/>
    <property type="match status" value="1"/>
</dbReference>
<dbReference type="InterPro" id="IPR044136">
    <property type="entry name" value="Lys-tRNA-ligase_II_N"/>
</dbReference>
<feature type="binding site" evidence="9">
    <location>
        <position position="447"/>
    </location>
    <ligand>
        <name>Mg(2+)</name>
        <dbReference type="ChEBI" id="CHEBI:18420"/>
        <label>1</label>
    </ligand>
</feature>
<dbReference type="InterPro" id="IPR012340">
    <property type="entry name" value="NA-bd_OB-fold"/>
</dbReference>
<dbReference type="InterPro" id="IPR002547">
    <property type="entry name" value="tRNA-bd_dom"/>
</dbReference>
<dbReference type="EMBL" id="QSKF01000017">
    <property type="protein sequence ID" value="RHE37067.1"/>
    <property type="molecule type" value="Genomic_DNA"/>
</dbReference>
<comment type="subcellular location">
    <subcellularLocation>
        <location evidence="9">Cytoplasm</location>
    </subcellularLocation>
</comment>
<evidence type="ECO:0000256" key="1">
    <source>
        <dbReference type="ARBA" id="ARBA00022555"/>
    </source>
</evidence>
<dbReference type="GO" id="GO:0004825">
    <property type="term" value="F:methionine-tRNA ligase activity"/>
    <property type="evidence" value="ECO:0007669"/>
    <property type="project" value="InterPro"/>
</dbReference>
<dbReference type="EC" id="6.1.1.6" evidence="9"/>
<proteinExistence type="inferred from homology"/>
<feature type="domain" description="Aminoacyl-transfer RNA synthetases class-II family profile" evidence="12">
    <location>
        <begin position="213"/>
        <end position="524"/>
    </location>
</feature>
<keyword evidence="9" id="KW-0963">Cytoplasm</keyword>
<evidence type="ECO:0000256" key="7">
    <source>
        <dbReference type="ARBA" id="ARBA00023146"/>
    </source>
</evidence>
<evidence type="ECO:0000256" key="5">
    <source>
        <dbReference type="ARBA" id="ARBA00022840"/>
    </source>
</evidence>
<feature type="binding site" evidence="9">
    <location>
        <position position="447"/>
    </location>
    <ligand>
        <name>Mg(2+)</name>
        <dbReference type="ChEBI" id="CHEBI:18420"/>
        <label>2</label>
    </ligand>
</feature>
<dbReference type="GO" id="GO:0006430">
    <property type="term" value="P:lysyl-tRNA aminoacylation"/>
    <property type="evidence" value="ECO:0007669"/>
    <property type="project" value="UniProtKB-UniRule"/>
</dbReference>
<dbReference type="CDD" id="cd02800">
    <property type="entry name" value="tRNA_bind_EcMetRS_like"/>
    <property type="match status" value="1"/>
</dbReference>
<dbReference type="GO" id="GO:0005829">
    <property type="term" value="C:cytosol"/>
    <property type="evidence" value="ECO:0007669"/>
    <property type="project" value="TreeGrafter"/>
</dbReference>
<comment type="catalytic activity">
    <reaction evidence="8 9 11">
        <text>tRNA(Lys) + L-lysine + ATP = L-lysyl-tRNA(Lys) + AMP + diphosphate</text>
        <dbReference type="Rhea" id="RHEA:20792"/>
        <dbReference type="Rhea" id="RHEA-COMP:9696"/>
        <dbReference type="Rhea" id="RHEA-COMP:9697"/>
        <dbReference type="ChEBI" id="CHEBI:30616"/>
        <dbReference type="ChEBI" id="CHEBI:32551"/>
        <dbReference type="ChEBI" id="CHEBI:33019"/>
        <dbReference type="ChEBI" id="CHEBI:78442"/>
        <dbReference type="ChEBI" id="CHEBI:78529"/>
        <dbReference type="ChEBI" id="CHEBI:456215"/>
        <dbReference type="EC" id="6.1.1.6"/>
    </reaction>
</comment>
<evidence type="ECO:0000256" key="8">
    <source>
        <dbReference type="ARBA" id="ARBA00048573"/>
    </source>
</evidence>
<evidence type="ECO:0000256" key="9">
    <source>
        <dbReference type="HAMAP-Rule" id="MF_00252"/>
    </source>
</evidence>
<dbReference type="HAMAP" id="MF_00252">
    <property type="entry name" value="Lys_tRNA_synth_class2"/>
    <property type="match status" value="1"/>
</dbReference>
<keyword evidence="4 9" id="KW-0547">Nucleotide-binding</keyword>
<keyword evidence="5 9" id="KW-0067">ATP-binding</keyword>
<keyword evidence="1 10" id="KW-0820">tRNA-binding</keyword>
<dbReference type="GO" id="GO:0000049">
    <property type="term" value="F:tRNA binding"/>
    <property type="evidence" value="ECO:0007669"/>
    <property type="project" value="UniProtKB-UniRule"/>
</dbReference>
<dbReference type="Pfam" id="PF00152">
    <property type="entry name" value="tRNA-synt_2"/>
    <property type="match status" value="1"/>
</dbReference>
<gene>
    <name evidence="9 14" type="primary">lysS</name>
    <name evidence="14" type="ORF">DW740_16110</name>
</gene>
<dbReference type="InterPro" id="IPR004364">
    <property type="entry name" value="Aa-tRNA-synt_II"/>
</dbReference>
<dbReference type="GO" id="GO:0000287">
    <property type="term" value="F:magnesium ion binding"/>
    <property type="evidence" value="ECO:0007669"/>
    <property type="project" value="UniProtKB-UniRule"/>
</dbReference>
<dbReference type="Pfam" id="PF01336">
    <property type="entry name" value="tRNA_anti-codon"/>
    <property type="match status" value="1"/>
</dbReference>
<evidence type="ECO:0000256" key="2">
    <source>
        <dbReference type="ARBA" id="ARBA00022598"/>
    </source>
</evidence>
<dbReference type="InterPro" id="IPR004365">
    <property type="entry name" value="NA-bd_OB_tRNA"/>
</dbReference>
<accession>A0A414J0T6</accession>
<dbReference type="InterPro" id="IPR018149">
    <property type="entry name" value="Lys-tRNA-synth_II_C"/>
</dbReference>
<dbReference type="InterPro" id="IPR045864">
    <property type="entry name" value="aa-tRNA-synth_II/BPL/LPL"/>
</dbReference>
<evidence type="ECO:0000313" key="14">
    <source>
        <dbReference type="EMBL" id="RHE37067.1"/>
    </source>
</evidence>
<comment type="cofactor">
    <cofactor evidence="9 11">
        <name>Mg(2+)</name>
        <dbReference type="ChEBI" id="CHEBI:18420"/>
    </cofactor>
    <text evidence="9 11">Binds 3 Mg(2+) ions per subunit.</text>
</comment>
<evidence type="ECO:0000256" key="6">
    <source>
        <dbReference type="ARBA" id="ARBA00022884"/>
    </source>
</evidence>
<dbReference type="Pfam" id="PF01588">
    <property type="entry name" value="tRNA_bind"/>
    <property type="match status" value="1"/>
</dbReference>
<sequence length="677" mass="77196">MAEQKKQDTNQLLKVRREKLADLQANGKDPFQITKFDQTHHSLEVKNLYEAHEAEILKDRKTPDVEGLDEAQAREVLKKDYEERREIMDASPIHVAIAGRMMFKRVMGKASFCNIQDLQGNIQVYVARDAIGEESYADFKKSDIGDIFGLEGFAFRTRTGEISIHAEKMTMLTKSLQILPEKFHGLTDTDTRYRQRYVDLIMNQDSKNVFIKRSQILKEIRNFLAGRDFMEVETPMLVSNAGGAAARPFETHYNALNEDVKLRISLELYLKRLIVGGLERVYEIGRVFRNEGVDTRHNPEFTLMELYQAYTDYEGMMELTESMFRYLAEKVCGSTKISYNGVEIDLGKPFARMTMNEAIKKYAGIDFDEVADDEAAKKLADEHHIEYEAHHKKGDIINLFFEEYCEKELIQPTFIMDHPIEISPLTKKKPSDPTKVERFELFCNTWEMCNAYSELNDPIDQRERFKAQDALADAGDEEANHTDEDFLNALEIGMPPTGGIGYGIDRLVMLLTDSQAIRDVLLFPTMKSLDADKKVSKTTNSTSEAAPEKEEVIDFSKVKVEPLFEEFVDFDTFSKSDFRAVKVKACEAVKKSKKLLQFTLDDGTGTDRTILSGIHAYYEPEELVGKTLIAITNLPPRAMMGIDSCGMLLSAVHEEEGEEKLHLLMVDDHIPAGAKLY</sequence>
<protein>
    <recommendedName>
        <fullName evidence="9">Lysine--tRNA ligase</fullName>
        <ecNumber evidence="9">6.1.1.6</ecNumber>
    </recommendedName>
    <alternativeName>
        <fullName evidence="9">Lysyl-tRNA synthetase</fullName>
        <shortName evidence="9">LysRS</shortName>
    </alternativeName>
</protein>
<keyword evidence="9 11" id="KW-0460">Magnesium</keyword>
<dbReference type="GO" id="GO:0005524">
    <property type="term" value="F:ATP binding"/>
    <property type="evidence" value="ECO:0007669"/>
    <property type="project" value="UniProtKB-UniRule"/>
</dbReference>
<comment type="caution">
    <text evidence="14">The sequence shown here is derived from an EMBL/GenBank/DDBJ whole genome shotgun (WGS) entry which is preliminary data.</text>
</comment>
<dbReference type="SUPFAM" id="SSF55681">
    <property type="entry name" value="Class II aaRS and biotin synthetases"/>
    <property type="match status" value="1"/>
</dbReference>
<dbReference type="InterPro" id="IPR006195">
    <property type="entry name" value="aa-tRNA-synth_II"/>
</dbReference>
<dbReference type="PANTHER" id="PTHR42918">
    <property type="entry name" value="LYSYL-TRNA SYNTHETASE"/>
    <property type="match status" value="1"/>
</dbReference>
<evidence type="ECO:0000313" key="15">
    <source>
        <dbReference type="Proteomes" id="UP000283745"/>
    </source>
</evidence>
<dbReference type="Gene3D" id="2.40.50.140">
    <property type="entry name" value="Nucleic acid-binding proteins"/>
    <property type="match status" value="2"/>
</dbReference>
<dbReference type="PRINTS" id="PR00982">
    <property type="entry name" value="TRNASYNTHLYS"/>
</dbReference>